<dbReference type="PROSITE" id="PS50172">
    <property type="entry name" value="BRCT"/>
    <property type="match status" value="1"/>
</dbReference>
<dbReference type="InterPro" id="IPR036420">
    <property type="entry name" value="BRCT_dom_sf"/>
</dbReference>
<dbReference type="PANTHER" id="PTHR44227:SF3">
    <property type="entry name" value="PROTEIN O-MANNOSYL-TRANSFERASE TMTC4"/>
    <property type="match status" value="1"/>
</dbReference>
<dbReference type="Gene3D" id="3.40.50.10190">
    <property type="entry name" value="BRCT domain"/>
    <property type="match status" value="1"/>
</dbReference>
<dbReference type="GO" id="GO:0003677">
    <property type="term" value="F:DNA binding"/>
    <property type="evidence" value="ECO:0007669"/>
    <property type="project" value="InterPro"/>
</dbReference>
<dbReference type="SUPFAM" id="SSF46955">
    <property type="entry name" value="Putative DNA-binding domain"/>
    <property type="match status" value="1"/>
</dbReference>
<dbReference type="PANTHER" id="PTHR44227">
    <property type="match status" value="1"/>
</dbReference>
<dbReference type="Pfam" id="PF13411">
    <property type="entry name" value="MerR_1"/>
    <property type="match status" value="1"/>
</dbReference>
<dbReference type="Gene3D" id="1.25.40.10">
    <property type="entry name" value="Tetratricopeptide repeat domain"/>
    <property type="match status" value="1"/>
</dbReference>
<dbReference type="SMART" id="SM00028">
    <property type="entry name" value="TPR"/>
    <property type="match status" value="4"/>
</dbReference>
<evidence type="ECO:0000256" key="3">
    <source>
        <dbReference type="SAM" id="MobiDB-lite"/>
    </source>
</evidence>
<dbReference type="EMBL" id="UINC01001930">
    <property type="protein sequence ID" value="SUZ90875.1"/>
    <property type="molecule type" value="Genomic_DNA"/>
</dbReference>
<evidence type="ECO:0000256" key="1">
    <source>
        <dbReference type="ARBA" id="ARBA00022737"/>
    </source>
</evidence>
<reference evidence="5" key="1">
    <citation type="submission" date="2018-05" db="EMBL/GenBank/DDBJ databases">
        <authorList>
            <person name="Lanie J.A."/>
            <person name="Ng W.-L."/>
            <person name="Kazmierczak K.M."/>
            <person name="Andrzejewski T.M."/>
            <person name="Davidsen T.M."/>
            <person name="Wayne K.J."/>
            <person name="Tettelin H."/>
            <person name="Glass J.I."/>
            <person name="Rusch D."/>
            <person name="Podicherti R."/>
            <person name="Tsui H.-C.T."/>
            <person name="Winkler M.E."/>
        </authorList>
    </citation>
    <scope>NUCLEOTIDE SEQUENCE</scope>
</reference>
<accession>A0A381RGE2</accession>
<dbReference type="PROSITE" id="PS50293">
    <property type="entry name" value="TPR_REGION"/>
    <property type="match status" value="1"/>
</dbReference>
<dbReference type="PROSITE" id="PS50005">
    <property type="entry name" value="TPR"/>
    <property type="match status" value="1"/>
</dbReference>
<dbReference type="AlphaFoldDB" id="A0A381RGE2"/>
<dbReference type="InterPro" id="IPR000551">
    <property type="entry name" value="MerR-type_HTH_dom"/>
</dbReference>
<evidence type="ECO:0000259" key="4">
    <source>
        <dbReference type="PROSITE" id="PS50172"/>
    </source>
</evidence>
<dbReference type="InterPro" id="IPR001357">
    <property type="entry name" value="BRCT_dom"/>
</dbReference>
<dbReference type="InterPro" id="IPR052346">
    <property type="entry name" value="O-mannosyl-transferase_TMTC"/>
</dbReference>
<name>A0A381RGE2_9ZZZZ</name>
<dbReference type="GO" id="GO:0006355">
    <property type="term" value="P:regulation of DNA-templated transcription"/>
    <property type="evidence" value="ECO:0007669"/>
    <property type="project" value="InterPro"/>
</dbReference>
<feature type="region of interest" description="Disordered" evidence="3">
    <location>
        <begin position="62"/>
        <end position="85"/>
    </location>
</feature>
<protein>
    <recommendedName>
        <fullName evidence="4">BRCT domain-containing protein</fullName>
    </recommendedName>
</protein>
<dbReference type="InterPro" id="IPR009061">
    <property type="entry name" value="DNA-bd_dom_put_sf"/>
</dbReference>
<evidence type="ECO:0000313" key="5">
    <source>
        <dbReference type="EMBL" id="SUZ90875.1"/>
    </source>
</evidence>
<evidence type="ECO:0000256" key="2">
    <source>
        <dbReference type="ARBA" id="ARBA00022803"/>
    </source>
</evidence>
<dbReference type="Pfam" id="PF13414">
    <property type="entry name" value="TPR_11"/>
    <property type="match status" value="1"/>
</dbReference>
<keyword evidence="2" id="KW-0802">TPR repeat</keyword>
<keyword evidence="1" id="KW-0677">Repeat</keyword>
<proteinExistence type="predicted"/>
<dbReference type="Pfam" id="PF13176">
    <property type="entry name" value="TPR_7"/>
    <property type="match status" value="1"/>
</dbReference>
<feature type="domain" description="BRCT" evidence="4">
    <location>
        <begin position="13"/>
        <end position="97"/>
    </location>
</feature>
<dbReference type="InterPro" id="IPR011990">
    <property type="entry name" value="TPR-like_helical_dom_sf"/>
</dbReference>
<gene>
    <name evidence="5" type="ORF">METZ01_LOCUS43729</name>
</gene>
<dbReference type="InterPro" id="IPR019734">
    <property type="entry name" value="TPR_rpt"/>
</dbReference>
<dbReference type="SUPFAM" id="SSF48452">
    <property type="entry name" value="TPR-like"/>
    <property type="match status" value="1"/>
</dbReference>
<organism evidence="5">
    <name type="scientific">marine metagenome</name>
    <dbReference type="NCBI Taxonomy" id="408172"/>
    <lineage>
        <taxon>unclassified sequences</taxon>
        <taxon>metagenomes</taxon>
        <taxon>ecological metagenomes</taxon>
    </lineage>
</organism>
<sequence length="385" mass="42937">MTDTSAEQALHRERESLFSGQIVVFSGKIVSVGLREAREIVENLGGATAVEVTDRTTMLVVGSGGPDSSGATRNPKVRQAEQVNADTPGRVQITTEEDFCRLTGLTSPQTLARQYHSVHQLRERYPSVREDHLRYLEKWSLVHPIARTKLGRYYGFRDLRIVRQVSEALESGTSFRVVLRALVSARDGQLTLDFNRRIGEIQPVKVVTLKPRSAGGAAPQGSDEALSLSSSPVSLAARYFREGSSLDEGGSESDQEEACRAYRKALLLDPNLVPALVNLANIHYARDDLVEAQALHERAMHLDDECFEAYFNVGNIHHDLGRYLDALEHYRVALSINPGYPDAHFYLAVTLEKIGHSEEAKAHWRAYRDLAPEGEWIELAKEFSE</sequence>
<dbReference type="Pfam" id="PF00533">
    <property type="entry name" value="BRCT"/>
    <property type="match status" value="1"/>
</dbReference>
<dbReference type="SUPFAM" id="SSF52113">
    <property type="entry name" value="BRCT domain"/>
    <property type="match status" value="1"/>
</dbReference>